<gene>
    <name evidence="2" type="ORF">A3H70_00400</name>
</gene>
<sequence>MALLVAMGFWLGYSQDMAKRAFIIAPEIKSKIIDLSLGQTKSLVKKQKLPAAQEKMAITAASKKVQEMIEGFEKPLAPFSRFVPIILAAILFSFLMTVFLVLGIVSLVVLKILFMLLRLTRFTSFIVENRETKRLTL</sequence>
<keyword evidence="1" id="KW-1133">Transmembrane helix</keyword>
<dbReference type="AlphaFoldDB" id="A0A1G2BTD4"/>
<proteinExistence type="predicted"/>
<dbReference type="STRING" id="1798553.A3H70_00400"/>
<organism evidence="2 3">
    <name type="scientific">Candidatus Komeilibacteria bacterium RIFCSPLOWO2_02_FULL_48_11</name>
    <dbReference type="NCBI Taxonomy" id="1798553"/>
    <lineage>
        <taxon>Bacteria</taxon>
        <taxon>Candidatus Komeiliibacteriota</taxon>
    </lineage>
</organism>
<evidence type="ECO:0000313" key="3">
    <source>
        <dbReference type="Proteomes" id="UP000178109"/>
    </source>
</evidence>
<evidence type="ECO:0000313" key="2">
    <source>
        <dbReference type="EMBL" id="OGY92394.1"/>
    </source>
</evidence>
<protein>
    <submittedName>
        <fullName evidence="2">Uncharacterized protein</fullName>
    </submittedName>
</protein>
<accession>A0A1G2BTD4</accession>
<keyword evidence="1" id="KW-0472">Membrane</keyword>
<evidence type="ECO:0000256" key="1">
    <source>
        <dbReference type="SAM" id="Phobius"/>
    </source>
</evidence>
<dbReference type="EMBL" id="MHKO01000022">
    <property type="protein sequence ID" value="OGY92394.1"/>
    <property type="molecule type" value="Genomic_DNA"/>
</dbReference>
<dbReference type="Proteomes" id="UP000178109">
    <property type="component" value="Unassembled WGS sequence"/>
</dbReference>
<comment type="caution">
    <text evidence="2">The sequence shown here is derived from an EMBL/GenBank/DDBJ whole genome shotgun (WGS) entry which is preliminary data.</text>
</comment>
<keyword evidence="1" id="KW-0812">Transmembrane</keyword>
<reference evidence="2 3" key="1">
    <citation type="journal article" date="2016" name="Nat. Commun.">
        <title>Thousands of microbial genomes shed light on interconnected biogeochemical processes in an aquifer system.</title>
        <authorList>
            <person name="Anantharaman K."/>
            <person name="Brown C.T."/>
            <person name="Hug L.A."/>
            <person name="Sharon I."/>
            <person name="Castelle C.J."/>
            <person name="Probst A.J."/>
            <person name="Thomas B.C."/>
            <person name="Singh A."/>
            <person name="Wilkins M.J."/>
            <person name="Karaoz U."/>
            <person name="Brodie E.L."/>
            <person name="Williams K.H."/>
            <person name="Hubbard S.S."/>
            <person name="Banfield J.F."/>
        </authorList>
    </citation>
    <scope>NUCLEOTIDE SEQUENCE [LARGE SCALE GENOMIC DNA]</scope>
</reference>
<feature type="transmembrane region" description="Helical" evidence="1">
    <location>
        <begin position="85"/>
        <end position="114"/>
    </location>
</feature>
<name>A0A1G2BTD4_9BACT</name>